<dbReference type="KEGG" id="sclo:SCLO_1007510"/>
<dbReference type="PANTHER" id="PTHR44591">
    <property type="entry name" value="STRESS RESPONSE REGULATOR PROTEIN 1"/>
    <property type="match status" value="1"/>
</dbReference>
<dbReference type="InterPro" id="IPR050595">
    <property type="entry name" value="Bact_response_regulator"/>
</dbReference>
<dbReference type="OrthoDB" id="7471842at2"/>
<dbReference type="SUPFAM" id="SSF52172">
    <property type="entry name" value="CheY-like"/>
    <property type="match status" value="1"/>
</dbReference>
<name>A0A1E1F008_9SPHN</name>
<dbReference type="InterPro" id="IPR011006">
    <property type="entry name" value="CheY-like_superfamily"/>
</dbReference>
<evidence type="ECO:0000313" key="5">
    <source>
        <dbReference type="Proteomes" id="UP000218272"/>
    </source>
</evidence>
<evidence type="ECO:0000259" key="3">
    <source>
        <dbReference type="PROSITE" id="PS50110"/>
    </source>
</evidence>
<evidence type="ECO:0000256" key="2">
    <source>
        <dbReference type="PROSITE-ProRule" id="PRU00169"/>
    </source>
</evidence>
<proteinExistence type="predicted"/>
<gene>
    <name evidence="4" type="ORF">SCLO_1007510</name>
</gene>
<dbReference type="EMBL" id="AP017655">
    <property type="protein sequence ID" value="BAV63791.1"/>
    <property type="molecule type" value="Genomic_DNA"/>
</dbReference>
<dbReference type="RefSeq" id="WP_066514011.1">
    <property type="nucleotide sequence ID" value="NZ_AP017655.1"/>
</dbReference>
<evidence type="ECO:0000313" key="4">
    <source>
        <dbReference type="EMBL" id="BAV63791.1"/>
    </source>
</evidence>
<dbReference type="PANTHER" id="PTHR44591:SF21">
    <property type="entry name" value="TWO-COMPONENT RESPONSE REGULATOR"/>
    <property type="match status" value="1"/>
</dbReference>
<dbReference type="Gene3D" id="3.40.50.2300">
    <property type="match status" value="1"/>
</dbReference>
<dbReference type="PROSITE" id="PS50110">
    <property type="entry name" value="RESPONSE_REGULATORY"/>
    <property type="match status" value="1"/>
</dbReference>
<keyword evidence="1 2" id="KW-0597">Phosphoprotein</keyword>
<dbReference type="GO" id="GO:0000160">
    <property type="term" value="P:phosphorelay signal transduction system"/>
    <property type="evidence" value="ECO:0007669"/>
    <property type="project" value="InterPro"/>
</dbReference>
<dbReference type="Pfam" id="PF00072">
    <property type="entry name" value="Response_reg"/>
    <property type="match status" value="1"/>
</dbReference>
<feature type="domain" description="Response regulatory" evidence="3">
    <location>
        <begin position="21"/>
        <end position="130"/>
    </location>
</feature>
<keyword evidence="5" id="KW-1185">Reference proteome</keyword>
<protein>
    <submittedName>
        <fullName evidence="4">Response regulator</fullName>
    </submittedName>
</protein>
<dbReference type="AlphaFoldDB" id="A0A1E1F008"/>
<dbReference type="InterPro" id="IPR001789">
    <property type="entry name" value="Sig_transdc_resp-reg_receiver"/>
</dbReference>
<feature type="modified residue" description="4-aspartylphosphate" evidence="2">
    <location>
        <position position="71"/>
    </location>
</feature>
<accession>A0A1E1F008</accession>
<dbReference type="SMART" id="SM00448">
    <property type="entry name" value="REC"/>
    <property type="match status" value="1"/>
</dbReference>
<sequence length="152" mass="16693">MFFGLVRDEKKAAARARAIRTVLVVEDEPLVAFDNERALSHAGYRIASTVDDYGQAIRVMDEGDVDLVIADVSLHGTRNGIDVARYARERGLPVLFVTGHCPIHASRLAVGCLAKPYHPRDLIGSIAVVDRMLRGRRATRLPPGLSLFTEAM</sequence>
<evidence type="ECO:0000256" key="1">
    <source>
        <dbReference type="ARBA" id="ARBA00022553"/>
    </source>
</evidence>
<reference evidence="4 5" key="1">
    <citation type="submission" date="2016-10" db="EMBL/GenBank/DDBJ databases">
        <title>Complete Genome Sequence of the Nonylphenol-Degrading Bacterium Sphingobium cloacae JCM 10874T.</title>
        <authorList>
            <person name="Ootsuka M."/>
            <person name="Nishizawa T."/>
            <person name="Ohta H."/>
        </authorList>
    </citation>
    <scope>NUCLEOTIDE SEQUENCE [LARGE SCALE GENOMIC DNA]</scope>
    <source>
        <strain evidence="4 5">JCM 10874</strain>
    </source>
</reference>
<organism evidence="4 5">
    <name type="scientific">Sphingobium cloacae</name>
    <dbReference type="NCBI Taxonomy" id="120107"/>
    <lineage>
        <taxon>Bacteria</taxon>
        <taxon>Pseudomonadati</taxon>
        <taxon>Pseudomonadota</taxon>
        <taxon>Alphaproteobacteria</taxon>
        <taxon>Sphingomonadales</taxon>
        <taxon>Sphingomonadaceae</taxon>
        <taxon>Sphingobium</taxon>
    </lineage>
</organism>
<dbReference type="Proteomes" id="UP000218272">
    <property type="component" value="Chromosome SCLO_1"/>
</dbReference>